<evidence type="ECO:0000313" key="3">
    <source>
        <dbReference type="Proteomes" id="UP001279012"/>
    </source>
</evidence>
<accession>A0AAW9DVJ9</accession>
<protein>
    <recommendedName>
        <fullName evidence="4">Lipoprotein</fullName>
    </recommendedName>
</protein>
<evidence type="ECO:0000313" key="2">
    <source>
        <dbReference type="EMBL" id="MDX7012940.1"/>
    </source>
</evidence>
<dbReference type="EMBL" id="JAWZZT010000001">
    <property type="protein sequence ID" value="MDX7012940.1"/>
    <property type="molecule type" value="Genomic_DNA"/>
</dbReference>
<gene>
    <name evidence="2" type="ORF">SJ059_00405</name>
</gene>
<reference evidence="2" key="1">
    <citation type="submission" date="2023-11" db="EMBL/GenBank/DDBJ databases">
        <title>Detection of rare carbapenemases in Enterobacterales - comparison of two colorimetric and two CIM-based carbapenemase assays.</title>
        <authorList>
            <person name="Schaffarczyk L."/>
            <person name="Noster J."/>
            <person name="Stelzer Y."/>
            <person name="Sattler J."/>
            <person name="Gatermann S."/>
            <person name="Hamprecht A."/>
        </authorList>
    </citation>
    <scope>NUCLEOTIDE SEQUENCE</scope>
    <source>
        <strain evidence="2">CIM-Cont-037</strain>
    </source>
</reference>
<feature type="signal peptide" evidence="1">
    <location>
        <begin position="1"/>
        <end position="22"/>
    </location>
</feature>
<sequence length="89" mass="9825">MSLMKGAAALIFLLLLQGCTHHQPQQLYRHDFVIKHPLTGKPIPYLPYQITTPDGKIFKGRTDKNGLTVEAISTIPGEFKLNVIPASAL</sequence>
<evidence type="ECO:0000256" key="1">
    <source>
        <dbReference type="SAM" id="SignalP"/>
    </source>
</evidence>
<dbReference type="PROSITE" id="PS51257">
    <property type="entry name" value="PROKAR_LIPOPROTEIN"/>
    <property type="match status" value="1"/>
</dbReference>
<name>A0AAW9DVJ9_KLEAE</name>
<comment type="caution">
    <text evidence="2">The sequence shown here is derived from an EMBL/GenBank/DDBJ whole genome shotgun (WGS) entry which is preliminary data.</text>
</comment>
<dbReference type="Proteomes" id="UP001279012">
    <property type="component" value="Unassembled WGS sequence"/>
</dbReference>
<feature type="chain" id="PRO_5043869215" description="Lipoprotein" evidence="1">
    <location>
        <begin position="23"/>
        <end position="89"/>
    </location>
</feature>
<dbReference type="RefSeq" id="WP_015366373.1">
    <property type="nucleotide sequence ID" value="NZ_CAKNDN010000001.1"/>
</dbReference>
<evidence type="ECO:0008006" key="4">
    <source>
        <dbReference type="Google" id="ProtNLM"/>
    </source>
</evidence>
<proteinExistence type="predicted"/>
<organism evidence="2 3">
    <name type="scientific">Klebsiella aerogenes</name>
    <name type="common">Enterobacter aerogenes</name>
    <dbReference type="NCBI Taxonomy" id="548"/>
    <lineage>
        <taxon>Bacteria</taxon>
        <taxon>Pseudomonadati</taxon>
        <taxon>Pseudomonadota</taxon>
        <taxon>Gammaproteobacteria</taxon>
        <taxon>Enterobacterales</taxon>
        <taxon>Enterobacteriaceae</taxon>
        <taxon>Klebsiella/Raoultella group</taxon>
        <taxon>Klebsiella</taxon>
    </lineage>
</organism>
<dbReference type="AlphaFoldDB" id="A0AAW9DVJ9"/>
<keyword evidence="1" id="KW-0732">Signal</keyword>